<feature type="signal peptide" evidence="4">
    <location>
        <begin position="1"/>
        <end position="20"/>
    </location>
</feature>
<dbReference type="InterPro" id="IPR036728">
    <property type="entry name" value="PBP_GOBP_sf"/>
</dbReference>
<evidence type="ECO:0000256" key="4">
    <source>
        <dbReference type="SAM" id="SignalP"/>
    </source>
</evidence>
<dbReference type="GO" id="GO:0005576">
    <property type="term" value="C:extracellular region"/>
    <property type="evidence" value="ECO:0007669"/>
    <property type="project" value="UniProtKB-SubCell"/>
</dbReference>
<dbReference type="AlphaFoldDB" id="J7HEZ2"/>
<evidence type="ECO:0000256" key="3">
    <source>
        <dbReference type="ARBA" id="ARBA00022656"/>
    </source>
</evidence>
<organism evidence="5">
    <name type="scientific">Nyssomyia intermedia</name>
    <dbReference type="NCBI Taxonomy" id="182990"/>
    <lineage>
        <taxon>Eukaryota</taxon>
        <taxon>Metazoa</taxon>
        <taxon>Ecdysozoa</taxon>
        <taxon>Arthropoda</taxon>
        <taxon>Hexapoda</taxon>
        <taxon>Insecta</taxon>
        <taxon>Pterygota</taxon>
        <taxon>Neoptera</taxon>
        <taxon>Endopterygota</taxon>
        <taxon>Diptera</taxon>
        <taxon>Nematocera</taxon>
        <taxon>Psychodoidea</taxon>
        <taxon>Psychodidae</taxon>
        <taxon>Nyssomyia</taxon>
    </lineage>
</organism>
<evidence type="ECO:0000256" key="1">
    <source>
        <dbReference type="ARBA" id="ARBA00004613"/>
    </source>
</evidence>
<dbReference type="Gene3D" id="1.10.238.20">
    <property type="entry name" value="Pheromone/general odorant binding protein domain"/>
    <property type="match status" value="1"/>
</dbReference>
<dbReference type="GO" id="GO:0090729">
    <property type="term" value="F:toxin activity"/>
    <property type="evidence" value="ECO:0007669"/>
    <property type="project" value="UniProtKB-KW"/>
</dbReference>
<sequence length="139" mass="16127">MKYLCCILISIFLLVNHTRGESPVRKCVREKARTQLICMTQCKYNYYGFTDEDSNITEKHMENFRDVLVKYGAVPSSDQAKIFDHIKACGQQANAKNPQNTEEKCKKLTKYYKCIVDNKTLTFSKYVQAVIKHDKTLNV</sequence>
<dbReference type="EMBL" id="KA660061">
    <property type="protein sequence ID" value="AFP99239.1"/>
    <property type="molecule type" value="mRNA"/>
</dbReference>
<name>J7HEZ2_9DIPT</name>
<keyword evidence="3" id="KW-0800">Toxin</keyword>
<evidence type="ECO:0000256" key="2">
    <source>
        <dbReference type="ARBA" id="ARBA00022525"/>
    </source>
</evidence>
<reference evidence="5" key="1">
    <citation type="submission" date="2012-08" db="EMBL/GenBank/DDBJ databases">
        <title>Functional transcriptomics of wild caught Lutzomyia intermedia salivary glands: Identification of a protective salivary protein against Leishmania braziliensis infection.</title>
        <authorList>
            <person name="de Moura T.R."/>
            <person name="Oliveira F."/>
            <person name="Carneiro M.W."/>
            <person name="Miranda J.C."/>
            <person name="Clarencio J."/>
            <person name="Barral-Netto M."/>
            <person name="Barral A."/>
            <person name="Brodskyn C."/>
            <person name="Ribeiro J.M.C."/>
            <person name="Valenzuela J.G."/>
            <person name="de Oliveira C.I."/>
        </authorList>
    </citation>
    <scope>NUCLEOTIDE SEQUENCE</scope>
    <source>
        <tissue evidence="5">Salivary gland</tissue>
    </source>
</reference>
<proteinExistence type="evidence at transcript level"/>
<keyword evidence="2" id="KW-0964">Secreted</keyword>
<dbReference type="SUPFAM" id="SSF47565">
    <property type="entry name" value="Insect pheromone/odorant-binding proteins"/>
    <property type="match status" value="1"/>
</dbReference>
<feature type="chain" id="PRO_5003792643" evidence="4">
    <location>
        <begin position="21"/>
        <end position="139"/>
    </location>
</feature>
<evidence type="ECO:0000313" key="5">
    <source>
        <dbReference type="EMBL" id="AFP99239.1"/>
    </source>
</evidence>
<accession>J7HEZ2</accession>
<comment type="subcellular location">
    <subcellularLocation>
        <location evidence="1">Secreted</location>
    </subcellularLocation>
</comment>
<protein>
    <submittedName>
        <fullName evidence="5">SP15 family member</fullName>
    </submittedName>
</protein>
<dbReference type="GO" id="GO:0005549">
    <property type="term" value="F:odorant binding"/>
    <property type="evidence" value="ECO:0007669"/>
    <property type="project" value="InterPro"/>
</dbReference>
<keyword evidence="4" id="KW-0732">Signal</keyword>